<keyword evidence="1" id="KW-0812">Transmembrane</keyword>
<dbReference type="AlphaFoldDB" id="A0AAC8Q913"/>
<sequence length="771" mass="79126">MRPPSCSRLFVLAALAAVLLSAARAEATNSCYFGGSLLPDYTLNGSASMNGESILVTPNSGNLNSSVFFNPQFSTSGDLHIKLELQILTDSTRKGADGVAFVMHSDKRGPKAIGVPGYCMGYAYHASVEDGIFPSVVVELDTYRNAEFNDPSDNHLAITRGARSRHNDPVNSELPLPKDLTPLGLNLKSGKSIYLWVDYIAAKTQLDVYLSETDSRPSSPLLTTNKLNLATELGPRFWMGFTSSTGSDWSAHKVIKFYATDTYGRPEEACCTRDSDCTTSPFGQVCDTVKHTCGECMLENTSQCAVSSSRCSISGENNRCVPSCDGNFGGGTPQACGTAAYPVCVASGPIAGSCSSCNGDNGTGAAFSCGTETPYCSTKGYCGYCTTNADCTVAGVAHKGPFCNRTKGTCGTTCNEDSDCGSSAWCDTASACVPKKPNGELVPGGTCSKSQASRTCLSGECETADNRCGLVNGAALPTGAEAWRVCRSGVADADGKCGLVNETAMPTGADAAQVCRSGVAEADGKCGLVNGTALPAGAGAGRVCRSGMADADGKCGLVNGTVLPAGTEARWACRATVADADEKCGLVNGTALPAGADAEQVCRATVADADEKCGLVNGTVLPAGTEAEQVCRSMLADADEKCGLVNGTALPAGVDAEQVCRATVADDDGKCGLVNGTALPAGTEAEQVCRSMVADADGKCGLADGSTVSAGAEPADVCRSGRSTRQLCGGPGSVGRIEGFGMGCTTIPVTSFSWLLVASLATLRGSRRRKP</sequence>
<keyword evidence="2" id="KW-0732">Signal</keyword>
<dbReference type="SUPFAM" id="SSF49899">
    <property type="entry name" value="Concanavalin A-like lectins/glucanases"/>
    <property type="match status" value="1"/>
</dbReference>
<dbReference type="InterPro" id="IPR056573">
    <property type="entry name" value="Lectin_L-type_dom"/>
</dbReference>
<dbReference type="InterPro" id="IPR001220">
    <property type="entry name" value="Legume_lectin_dom"/>
</dbReference>
<dbReference type="Pfam" id="PF00139">
    <property type="entry name" value="Lectin_legB"/>
    <property type="match status" value="1"/>
</dbReference>
<organism evidence="4 6">
    <name type="scientific">Archangium gephyra</name>
    <dbReference type="NCBI Taxonomy" id="48"/>
    <lineage>
        <taxon>Bacteria</taxon>
        <taxon>Pseudomonadati</taxon>
        <taxon>Myxococcota</taxon>
        <taxon>Myxococcia</taxon>
        <taxon>Myxococcales</taxon>
        <taxon>Cystobacterineae</taxon>
        <taxon>Archangiaceae</taxon>
        <taxon>Archangium</taxon>
    </lineage>
</organism>
<evidence type="ECO:0000313" key="7">
    <source>
        <dbReference type="Proteomes" id="UP000256345"/>
    </source>
</evidence>
<evidence type="ECO:0000256" key="2">
    <source>
        <dbReference type="SAM" id="SignalP"/>
    </source>
</evidence>
<keyword evidence="1" id="KW-0472">Membrane</keyword>
<dbReference type="GO" id="GO:0030246">
    <property type="term" value="F:carbohydrate binding"/>
    <property type="evidence" value="ECO:0007669"/>
    <property type="project" value="InterPro"/>
</dbReference>
<dbReference type="Proteomes" id="UP000256345">
    <property type="component" value="Unassembled WGS sequence"/>
</dbReference>
<dbReference type="CDD" id="cd01951">
    <property type="entry name" value="lectin_L-type"/>
    <property type="match status" value="1"/>
</dbReference>
<dbReference type="RefSeq" id="WP_047857388.1">
    <property type="nucleotide sequence ID" value="NZ_CP011509.1"/>
</dbReference>
<evidence type="ECO:0000313" key="5">
    <source>
        <dbReference type="EMBL" id="REG22840.1"/>
    </source>
</evidence>
<reference evidence="4 6" key="1">
    <citation type="submission" date="2015-05" db="EMBL/GenBank/DDBJ databases">
        <title>Genome assembly of Archangium gephyra DSM 2261.</title>
        <authorList>
            <person name="Sharma G."/>
            <person name="Subramanian S."/>
        </authorList>
    </citation>
    <scope>NUCLEOTIDE SEQUENCE [LARGE SCALE GENOMIC DNA]</scope>
    <source>
        <strain evidence="4 6">DSM 2261</strain>
    </source>
</reference>
<keyword evidence="7" id="KW-1185">Reference proteome</keyword>
<dbReference type="KEGG" id="age:AA314_04918"/>
<accession>A0AAC8Q913</accession>
<feature type="transmembrane region" description="Helical" evidence="1">
    <location>
        <begin position="740"/>
        <end position="763"/>
    </location>
</feature>
<reference evidence="5 7" key="2">
    <citation type="submission" date="2018-08" db="EMBL/GenBank/DDBJ databases">
        <title>Genomic Encyclopedia of Archaeal and Bacterial Type Strains, Phase II (KMG-II): from individual species to whole genera.</title>
        <authorList>
            <person name="Goeker M."/>
        </authorList>
    </citation>
    <scope>NUCLEOTIDE SEQUENCE [LARGE SCALE GENOMIC DNA]</scope>
    <source>
        <strain evidence="5 7">DSM 2261</strain>
    </source>
</reference>
<feature type="chain" id="PRO_5042138236" evidence="2">
    <location>
        <begin position="28"/>
        <end position="771"/>
    </location>
</feature>
<dbReference type="PANTHER" id="PTHR32401:SF48">
    <property type="entry name" value="LEGUME LECTIN DOMAIN-CONTAINING PROTEIN"/>
    <property type="match status" value="1"/>
</dbReference>
<dbReference type="EMBL" id="CP011509">
    <property type="protein sequence ID" value="AKJ03292.1"/>
    <property type="molecule type" value="Genomic_DNA"/>
</dbReference>
<feature type="domain" description="Legume lectin" evidence="3">
    <location>
        <begin position="78"/>
        <end position="258"/>
    </location>
</feature>
<keyword evidence="1" id="KW-1133">Transmembrane helix</keyword>
<dbReference type="Proteomes" id="UP000035579">
    <property type="component" value="Chromosome"/>
</dbReference>
<protein>
    <submittedName>
        <fullName evidence="5">Legume-like lectin family protein</fullName>
    </submittedName>
</protein>
<evidence type="ECO:0000259" key="3">
    <source>
        <dbReference type="Pfam" id="PF00139"/>
    </source>
</evidence>
<dbReference type="PANTHER" id="PTHR32401">
    <property type="entry name" value="CONCANAVALIN A-LIKE LECTIN FAMILY PROTEIN"/>
    <property type="match status" value="1"/>
</dbReference>
<name>A0AAC8Q913_9BACT</name>
<dbReference type="Gene3D" id="2.60.120.200">
    <property type="match status" value="1"/>
</dbReference>
<feature type="signal peptide" evidence="2">
    <location>
        <begin position="1"/>
        <end position="27"/>
    </location>
</feature>
<gene>
    <name evidence="4" type="ORF">AA314_04918</name>
    <name evidence="5" type="ORF">ATI61_11845</name>
</gene>
<evidence type="ECO:0000313" key="6">
    <source>
        <dbReference type="Proteomes" id="UP000035579"/>
    </source>
</evidence>
<dbReference type="InterPro" id="IPR013320">
    <property type="entry name" value="ConA-like_dom_sf"/>
</dbReference>
<proteinExistence type="predicted"/>
<dbReference type="EMBL" id="QUMU01000018">
    <property type="protein sequence ID" value="REG22840.1"/>
    <property type="molecule type" value="Genomic_DNA"/>
</dbReference>
<dbReference type="InterPro" id="IPR050258">
    <property type="entry name" value="Leguminous_Lectin"/>
</dbReference>
<evidence type="ECO:0000313" key="4">
    <source>
        <dbReference type="EMBL" id="AKJ03292.1"/>
    </source>
</evidence>
<evidence type="ECO:0000256" key="1">
    <source>
        <dbReference type="SAM" id="Phobius"/>
    </source>
</evidence>